<dbReference type="Pfam" id="PF01185">
    <property type="entry name" value="Hydrophobin"/>
    <property type="match status" value="1"/>
</dbReference>
<comment type="subcellular location">
    <subcellularLocation>
        <location evidence="1 6">Secreted</location>
        <location evidence="1 6">Cell wall</location>
    </subcellularLocation>
</comment>
<dbReference type="Proteomes" id="UP000054485">
    <property type="component" value="Unassembled WGS sequence"/>
</dbReference>
<dbReference type="SMART" id="SM00075">
    <property type="entry name" value="HYDRO"/>
    <property type="match status" value="1"/>
</dbReference>
<protein>
    <recommendedName>
        <fullName evidence="6">Hydrophobin</fullName>
    </recommendedName>
</protein>
<reference evidence="8" key="2">
    <citation type="submission" date="2015-01" db="EMBL/GenBank/DDBJ databases">
        <title>Evolutionary Origins and Diversification of the Mycorrhizal Mutualists.</title>
        <authorList>
            <consortium name="DOE Joint Genome Institute"/>
            <consortium name="Mycorrhizal Genomics Consortium"/>
            <person name="Kohler A."/>
            <person name="Kuo A."/>
            <person name="Nagy L.G."/>
            <person name="Floudas D."/>
            <person name="Copeland A."/>
            <person name="Barry K.W."/>
            <person name="Cichocki N."/>
            <person name="Veneault-Fourrey C."/>
            <person name="LaButti K."/>
            <person name="Lindquist E.A."/>
            <person name="Lipzen A."/>
            <person name="Lundell T."/>
            <person name="Morin E."/>
            <person name="Murat C."/>
            <person name="Riley R."/>
            <person name="Ohm R."/>
            <person name="Sun H."/>
            <person name="Tunlid A."/>
            <person name="Henrissat B."/>
            <person name="Grigoriev I.V."/>
            <person name="Hibbett D.S."/>
            <person name="Martin F."/>
        </authorList>
    </citation>
    <scope>NUCLEOTIDE SEQUENCE [LARGE SCALE GENOMIC DNA]</scope>
    <source>
        <strain evidence="8">UH-Slu-Lm8-n1</strain>
    </source>
</reference>
<reference evidence="7 8" key="1">
    <citation type="submission" date="2014-04" db="EMBL/GenBank/DDBJ databases">
        <authorList>
            <consortium name="DOE Joint Genome Institute"/>
            <person name="Kuo A."/>
            <person name="Ruytinx J."/>
            <person name="Rineau F."/>
            <person name="Colpaert J."/>
            <person name="Kohler A."/>
            <person name="Nagy L.G."/>
            <person name="Floudas D."/>
            <person name="Copeland A."/>
            <person name="Barry K.W."/>
            <person name="Cichocki N."/>
            <person name="Veneault-Fourrey C."/>
            <person name="LaButti K."/>
            <person name="Lindquist E.A."/>
            <person name="Lipzen A."/>
            <person name="Lundell T."/>
            <person name="Morin E."/>
            <person name="Murat C."/>
            <person name="Sun H."/>
            <person name="Tunlid A."/>
            <person name="Henrissat B."/>
            <person name="Grigoriev I.V."/>
            <person name="Hibbett D.S."/>
            <person name="Martin F."/>
            <person name="Nordberg H.P."/>
            <person name="Cantor M.N."/>
            <person name="Hua S.X."/>
        </authorList>
    </citation>
    <scope>NUCLEOTIDE SEQUENCE [LARGE SCALE GENOMIC DNA]</scope>
    <source>
        <strain evidence="7 8">UH-Slu-Lm8-n1</strain>
    </source>
</reference>
<dbReference type="CDD" id="cd23507">
    <property type="entry name" value="hydrophobin_I"/>
    <property type="match status" value="1"/>
</dbReference>
<dbReference type="HOGENOM" id="CLU_105134_2_0_1"/>
<comment type="similarity">
    <text evidence="2 6">Belongs to the fungal hydrophobin family.</text>
</comment>
<name>A0A0D0ALE0_9AGAM</name>
<keyword evidence="4 6" id="KW-0964">Secreted</keyword>
<feature type="signal peptide" evidence="6">
    <location>
        <begin position="1"/>
        <end position="17"/>
    </location>
</feature>
<keyword evidence="5 6" id="KW-1015">Disulfide bond</keyword>
<keyword evidence="3 6" id="KW-0134">Cell wall</keyword>
<proteinExistence type="inferred from homology"/>
<dbReference type="EMBL" id="KN835367">
    <property type="protein sequence ID" value="KIK38939.1"/>
    <property type="molecule type" value="Genomic_DNA"/>
</dbReference>
<evidence type="ECO:0000313" key="7">
    <source>
        <dbReference type="EMBL" id="KIK38939.1"/>
    </source>
</evidence>
<gene>
    <name evidence="7" type="primary">HYdSl7</name>
    <name evidence="7" type="ORF">CY34DRAFT_814641</name>
</gene>
<dbReference type="GO" id="GO:0009277">
    <property type="term" value="C:fungal-type cell wall"/>
    <property type="evidence" value="ECO:0007669"/>
    <property type="project" value="InterPro"/>
</dbReference>
<evidence type="ECO:0000256" key="2">
    <source>
        <dbReference type="ARBA" id="ARBA00010446"/>
    </source>
</evidence>
<feature type="chain" id="PRO_5013985973" description="Hydrophobin" evidence="6">
    <location>
        <begin position="18"/>
        <end position="103"/>
    </location>
</feature>
<dbReference type="STRING" id="930992.A0A0D0ALE0"/>
<evidence type="ECO:0000256" key="1">
    <source>
        <dbReference type="ARBA" id="ARBA00004191"/>
    </source>
</evidence>
<keyword evidence="6" id="KW-0732">Signal</keyword>
<evidence type="ECO:0000256" key="6">
    <source>
        <dbReference type="RuleBase" id="RU365009"/>
    </source>
</evidence>
<evidence type="ECO:0000256" key="4">
    <source>
        <dbReference type="ARBA" id="ARBA00022525"/>
    </source>
</evidence>
<dbReference type="OrthoDB" id="4225815at2759"/>
<dbReference type="InterPro" id="IPR001338">
    <property type="entry name" value="Class_I_Hydrophobin"/>
</dbReference>
<evidence type="ECO:0000256" key="3">
    <source>
        <dbReference type="ARBA" id="ARBA00022512"/>
    </source>
</evidence>
<dbReference type="InParanoid" id="A0A0D0ALE0"/>
<keyword evidence="8" id="KW-1185">Reference proteome</keyword>
<organism evidence="7 8">
    <name type="scientific">Suillus luteus UH-Slu-Lm8-n1</name>
    <dbReference type="NCBI Taxonomy" id="930992"/>
    <lineage>
        <taxon>Eukaryota</taxon>
        <taxon>Fungi</taxon>
        <taxon>Dikarya</taxon>
        <taxon>Basidiomycota</taxon>
        <taxon>Agaricomycotina</taxon>
        <taxon>Agaricomycetes</taxon>
        <taxon>Agaricomycetidae</taxon>
        <taxon>Boletales</taxon>
        <taxon>Suillineae</taxon>
        <taxon>Suillaceae</taxon>
        <taxon>Suillus</taxon>
    </lineage>
</organism>
<dbReference type="GO" id="GO:0005199">
    <property type="term" value="F:structural constituent of cell wall"/>
    <property type="evidence" value="ECO:0007669"/>
    <property type="project" value="InterPro"/>
</dbReference>
<evidence type="ECO:0000313" key="8">
    <source>
        <dbReference type="Proteomes" id="UP000054485"/>
    </source>
</evidence>
<sequence>MFARIFAVASLVAFALADGQCNTGNIQCCEGSTTVSKYNDASGILGLAAIAADVTALVGLNCSPVSVVGTGAGCEANQEPLCCSNNKYNGLVNIGCTPINVIL</sequence>
<evidence type="ECO:0000256" key="5">
    <source>
        <dbReference type="ARBA" id="ARBA00023157"/>
    </source>
</evidence>
<dbReference type="AlphaFoldDB" id="A0A0D0ALE0"/>
<accession>A0A0D0ALE0</accession>